<protein>
    <submittedName>
        <fullName evidence="2">Spore coat protein</fullName>
    </submittedName>
</protein>
<reference evidence="2 3" key="1">
    <citation type="submission" date="2015-09" db="EMBL/GenBank/DDBJ databases">
        <title>Spore heat resistance.</title>
        <authorList>
            <person name="Boekhorst J."/>
            <person name="Berendsen E.M."/>
            <person name="Wells-Bennik M.H."/>
            <person name="Kuipers O.P."/>
        </authorList>
    </citation>
    <scope>NUCLEOTIDE SEQUENCE [LARGE SCALE GENOMIC DNA]</scope>
    <source>
        <strain evidence="2 3">B4122</strain>
    </source>
</reference>
<proteinExistence type="predicted"/>
<name>A0AAP1EA80_BACIU</name>
<dbReference type="Proteomes" id="UP000076442">
    <property type="component" value="Unassembled WGS sequence"/>
</dbReference>
<dbReference type="Pfam" id="PF14567">
    <property type="entry name" value="SUKH_5"/>
    <property type="match status" value="1"/>
</dbReference>
<gene>
    <name evidence="2" type="ORF">B4122_0238</name>
</gene>
<dbReference type="Gene3D" id="3.40.1580.10">
    <property type="entry name" value="SMI1/KNR4-like"/>
    <property type="match status" value="1"/>
</dbReference>
<dbReference type="EMBL" id="LJZV01000001">
    <property type="protein sequence ID" value="KZD95266.1"/>
    <property type="molecule type" value="Genomic_DNA"/>
</dbReference>
<comment type="caution">
    <text evidence="2">The sequence shown here is derived from an EMBL/GenBank/DDBJ whole genome shotgun (WGS) entry which is preliminary data.</text>
</comment>
<sequence length="153" mass="17826">MIYSKVENFINENKQNAIFTEGASHENIGRIEENLQCDLPNSYKWFLEKYGAGGLFGVLVLGYNFDHALVVNRTNEYKEHYGLTDGLVVIEDVDYFAYCLDTNKMKDGECPVVEWDRELVIKILLQKALLNFFIIRFRKRKMIGKRMKTGTIK</sequence>
<feature type="domain" description="Knr4/Smi1-like" evidence="1">
    <location>
        <begin position="22"/>
        <end position="127"/>
    </location>
</feature>
<evidence type="ECO:0000313" key="3">
    <source>
        <dbReference type="Proteomes" id="UP000076442"/>
    </source>
</evidence>
<evidence type="ECO:0000313" key="2">
    <source>
        <dbReference type="EMBL" id="KZD95266.1"/>
    </source>
</evidence>
<evidence type="ECO:0000259" key="1">
    <source>
        <dbReference type="SMART" id="SM00860"/>
    </source>
</evidence>
<organism evidence="2 3">
    <name type="scientific">Bacillus subtilis</name>
    <dbReference type="NCBI Taxonomy" id="1423"/>
    <lineage>
        <taxon>Bacteria</taxon>
        <taxon>Bacillati</taxon>
        <taxon>Bacillota</taxon>
        <taxon>Bacilli</taxon>
        <taxon>Bacillales</taxon>
        <taxon>Bacillaceae</taxon>
        <taxon>Bacillus</taxon>
    </lineage>
</organism>
<dbReference type="AlphaFoldDB" id="A0AAP1EA80"/>
<keyword evidence="2" id="KW-0167">Capsid protein</keyword>
<keyword evidence="2" id="KW-0946">Virion</keyword>
<accession>A0AAP1EA80</accession>
<dbReference type="InterPro" id="IPR018958">
    <property type="entry name" value="Knr4/Smi1-like_dom"/>
</dbReference>
<dbReference type="SMART" id="SM00860">
    <property type="entry name" value="SMI1_KNR4"/>
    <property type="match status" value="1"/>
</dbReference>
<dbReference type="InterPro" id="IPR037883">
    <property type="entry name" value="Knr4/Smi1-like_sf"/>
</dbReference>
<dbReference type="SUPFAM" id="SSF160631">
    <property type="entry name" value="SMI1/KNR4-like"/>
    <property type="match status" value="1"/>
</dbReference>